<protein>
    <recommendedName>
        <fullName evidence="3">Secreted protein</fullName>
    </recommendedName>
</protein>
<feature type="signal peptide" evidence="1">
    <location>
        <begin position="1"/>
        <end position="18"/>
    </location>
</feature>
<sequence length="87" mass="9707">MALFFPRVFSFLLPQCWCFNSHSGTKASLAFLSVFALRLRSRLVHYLLTQNGARNVARILRSRRPVACSTSAGLSTEAFVAVHLQGH</sequence>
<evidence type="ECO:0008006" key="3">
    <source>
        <dbReference type="Google" id="ProtNLM"/>
    </source>
</evidence>
<name>A0A131YCT4_RHIAP</name>
<dbReference type="EMBL" id="GEDV01011840">
    <property type="protein sequence ID" value="JAP76717.1"/>
    <property type="molecule type" value="Transcribed_RNA"/>
</dbReference>
<evidence type="ECO:0000256" key="1">
    <source>
        <dbReference type="SAM" id="SignalP"/>
    </source>
</evidence>
<accession>A0A131YCT4</accession>
<proteinExistence type="predicted"/>
<dbReference type="AlphaFoldDB" id="A0A131YCT4"/>
<feature type="chain" id="PRO_5007284651" description="Secreted protein" evidence="1">
    <location>
        <begin position="19"/>
        <end position="87"/>
    </location>
</feature>
<keyword evidence="1" id="KW-0732">Signal</keyword>
<evidence type="ECO:0000313" key="2">
    <source>
        <dbReference type="EMBL" id="JAP76717.1"/>
    </source>
</evidence>
<reference evidence="2" key="1">
    <citation type="journal article" date="2016" name="Ticks Tick Borne Dis.">
        <title>De novo assembly and annotation of the salivary gland transcriptome of Rhipicephalus appendiculatus male and female ticks during blood feeding.</title>
        <authorList>
            <person name="de Castro M.H."/>
            <person name="de Klerk D."/>
            <person name="Pienaar R."/>
            <person name="Latif A.A."/>
            <person name="Rees D.J."/>
            <person name="Mans B.J."/>
        </authorList>
    </citation>
    <scope>NUCLEOTIDE SEQUENCE</scope>
    <source>
        <tissue evidence="2">Salivary glands</tissue>
    </source>
</reference>
<organism evidence="2">
    <name type="scientific">Rhipicephalus appendiculatus</name>
    <name type="common">Brown ear tick</name>
    <dbReference type="NCBI Taxonomy" id="34631"/>
    <lineage>
        <taxon>Eukaryota</taxon>
        <taxon>Metazoa</taxon>
        <taxon>Ecdysozoa</taxon>
        <taxon>Arthropoda</taxon>
        <taxon>Chelicerata</taxon>
        <taxon>Arachnida</taxon>
        <taxon>Acari</taxon>
        <taxon>Parasitiformes</taxon>
        <taxon>Ixodida</taxon>
        <taxon>Ixodoidea</taxon>
        <taxon>Ixodidae</taxon>
        <taxon>Rhipicephalinae</taxon>
        <taxon>Rhipicephalus</taxon>
        <taxon>Rhipicephalus</taxon>
    </lineage>
</organism>